<dbReference type="EMBL" id="DLVE01000059">
    <property type="protein sequence ID" value="HAA84030.1"/>
    <property type="molecule type" value="Genomic_DNA"/>
</dbReference>
<dbReference type="GO" id="GO:0005524">
    <property type="term" value="F:ATP binding"/>
    <property type="evidence" value="ECO:0007669"/>
    <property type="project" value="UniProtKB-UniRule"/>
</dbReference>
<evidence type="ECO:0000256" key="2">
    <source>
        <dbReference type="ARBA" id="ARBA00004726"/>
    </source>
</evidence>
<dbReference type="NCBIfam" id="NF004160">
    <property type="entry name" value="PRK05627.1-3"/>
    <property type="match status" value="1"/>
</dbReference>
<dbReference type="NCBIfam" id="TIGR00083">
    <property type="entry name" value="ribF"/>
    <property type="match status" value="1"/>
</dbReference>
<dbReference type="PIRSF" id="PIRSF004491">
    <property type="entry name" value="FAD_Synth"/>
    <property type="match status" value="1"/>
</dbReference>
<dbReference type="InterPro" id="IPR015864">
    <property type="entry name" value="FAD_synthase"/>
</dbReference>
<dbReference type="Gene3D" id="2.40.30.30">
    <property type="entry name" value="Riboflavin kinase-like"/>
    <property type="match status" value="1"/>
</dbReference>
<dbReference type="InterPro" id="IPR023465">
    <property type="entry name" value="Riboflavin_kinase_dom_sf"/>
</dbReference>
<evidence type="ECO:0000256" key="3">
    <source>
        <dbReference type="ARBA" id="ARBA00005201"/>
    </source>
</evidence>
<evidence type="ECO:0000256" key="12">
    <source>
        <dbReference type="ARBA" id="ARBA00023268"/>
    </source>
</evidence>
<comment type="caution">
    <text evidence="17">The sequence shown here is derived from an EMBL/GenBank/DDBJ whole genome shotgun (WGS) entry which is preliminary data.</text>
</comment>
<evidence type="ECO:0000256" key="4">
    <source>
        <dbReference type="ARBA" id="ARBA00022630"/>
    </source>
</evidence>
<dbReference type="InterPro" id="IPR023468">
    <property type="entry name" value="Riboflavin_kinase"/>
</dbReference>
<evidence type="ECO:0000313" key="17">
    <source>
        <dbReference type="EMBL" id="HAA84030.1"/>
    </source>
</evidence>
<dbReference type="Pfam" id="PF01687">
    <property type="entry name" value="Flavokinase"/>
    <property type="match status" value="1"/>
</dbReference>
<evidence type="ECO:0000256" key="13">
    <source>
        <dbReference type="ARBA" id="ARBA00047880"/>
    </source>
</evidence>
<dbReference type="NCBIfam" id="NF004162">
    <property type="entry name" value="PRK05627.1-5"/>
    <property type="match status" value="1"/>
</dbReference>
<dbReference type="EC" id="2.7.1.26" evidence="15"/>
<evidence type="ECO:0000256" key="9">
    <source>
        <dbReference type="ARBA" id="ARBA00022777"/>
    </source>
</evidence>
<dbReference type="SUPFAM" id="SSF82114">
    <property type="entry name" value="Riboflavin kinase-like"/>
    <property type="match status" value="1"/>
</dbReference>
<comment type="pathway">
    <text evidence="2 15">Cofactor biosynthesis; FAD biosynthesis; FAD from FMN: step 1/1.</text>
</comment>
<dbReference type="SMART" id="SM00904">
    <property type="entry name" value="Flavokinase"/>
    <property type="match status" value="1"/>
</dbReference>
<gene>
    <name evidence="17" type="ORF">DCE01_04530</name>
</gene>
<proteinExistence type="inferred from homology"/>
<name>A0A124FKS5_9BACT</name>
<dbReference type="Proteomes" id="UP000257240">
    <property type="component" value="Unassembled WGS sequence"/>
</dbReference>
<dbReference type="FunFam" id="3.40.50.620:FF:000021">
    <property type="entry name" value="Riboflavin biosynthesis protein"/>
    <property type="match status" value="1"/>
</dbReference>
<evidence type="ECO:0000256" key="8">
    <source>
        <dbReference type="ARBA" id="ARBA00022741"/>
    </source>
</evidence>
<keyword evidence="10 15" id="KW-0274">FAD</keyword>
<comment type="function">
    <text evidence="1">Catalyzes the phosphorylation of riboflavin to FMN followed by the adenylation of FMN to FAD.</text>
</comment>
<keyword evidence="5 15" id="KW-0288">FMN</keyword>
<evidence type="ECO:0000256" key="5">
    <source>
        <dbReference type="ARBA" id="ARBA00022643"/>
    </source>
</evidence>
<keyword evidence="8 15" id="KW-0547">Nucleotide-binding</keyword>
<dbReference type="GO" id="GO:0009231">
    <property type="term" value="P:riboflavin biosynthetic process"/>
    <property type="evidence" value="ECO:0007669"/>
    <property type="project" value="InterPro"/>
</dbReference>
<dbReference type="Gene3D" id="3.40.50.620">
    <property type="entry name" value="HUPs"/>
    <property type="match status" value="1"/>
</dbReference>
<evidence type="ECO:0000256" key="15">
    <source>
        <dbReference type="PIRNR" id="PIRNR004491"/>
    </source>
</evidence>
<sequence length="306" mass="34868">MKIYTPKDFPLPFETAVTIGSFDGIHLGHKNLFRETFALSTELGVTPLLVSFDPHPRTVLFPEANFKLLTTFEEKLDLFFRLNIEHVAIIPFSVNMAKLTPDLFVEEYLVDSLKAKGVVIGFNFRFGRKREGDPEFLKRLGERFGFVVKTVDPVTVDHTTVSSTLIRQTIEKGDIEKANLFLGHRYFLIGKVIKGQGLGKKLGFPTANIEIPKNKLLPPSGVYAVWVYYQNQRFKGAMNIGVKPTFEQKELTVEVHLLGFNQELYGKQLKVEFVKKIRPERKFGSIEELKAQISKDCRLIDTILTD</sequence>
<comment type="similarity">
    <text evidence="15">Belongs to the ribF family.</text>
</comment>
<dbReference type="UniPathway" id="UPA00276">
    <property type="reaction ID" value="UER00406"/>
</dbReference>
<organism evidence="17 18">
    <name type="scientific">Thermodesulfobacterium commune</name>
    <dbReference type="NCBI Taxonomy" id="1741"/>
    <lineage>
        <taxon>Bacteria</taxon>
        <taxon>Pseudomonadati</taxon>
        <taxon>Thermodesulfobacteriota</taxon>
        <taxon>Thermodesulfobacteria</taxon>
        <taxon>Thermodesulfobacteriales</taxon>
        <taxon>Thermodesulfobacteriaceae</taxon>
        <taxon>Thermodesulfobacterium</taxon>
    </lineage>
</organism>
<evidence type="ECO:0000256" key="11">
    <source>
        <dbReference type="ARBA" id="ARBA00022840"/>
    </source>
</evidence>
<keyword evidence="11 15" id="KW-0067">ATP-binding</keyword>
<dbReference type="GO" id="GO:0008531">
    <property type="term" value="F:riboflavin kinase activity"/>
    <property type="evidence" value="ECO:0007669"/>
    <property type="project" value="UniProtKB-UniRule"/>
</dbReference>
<evidence type="ECO:0000256" key="7">
    <source>
        <dbReference type="ARBA" id="ARBA00022695"/>
    </source>
</evidence>
<dbReference type="CDD" id="cd02064">
    <property type="entry name" value="FAD_synthetase_N"/>
    <property type="match status" value="1"/>
</dbReference>
<reference evidence="17 18" key="1">
    <citation type="journal article" date="2018" name="Nat. Biotechnol.">
        <title>A standardized bacterial taxonomy based on genome phylogeny substantially revises the tree of life.</title>
        <authorList>
            <person name="Parks D.H."/>
            <person name="Chuvochina M."/>
            <person name="Waite D.W."/>
            <person name="Rinke C."/>
            <person name="Skarshewski A."/>
            <person name="Chaumeil P.A."/>
            <person name="Hugenholtz P."/>
        </authorList>
    </citation>
    <scope>NUCLEOTIDE SEQUENCE [LARGE SCALE GENOMIC DNA]</scope>
    <source>
        <strain evidence="17">UBA12529</strain>
    </source>
</reference>
<evidence type="ECO:0000256" key="14">
    <source>
        <dbReference type="ARBA" id="ARBA00049494"/>
    </source>
</evidence>
<dbReference type="UniPathway" id="UPA00277">
    <property type="reaction ID" value="UER00407"/>
</dbReference>
<protein>
    <recommendedName>
        <fullName evidence="15">Riboflavin biosynthesis protein</fullName>
    </recommendedName>
    <domain>
        <recommendedName>
            <fullName evidence="15">Riboflavin kinase</fullName>
            <ecNumber evidence="15">2.7.1.26</ecNumber>
        </recommendedName>
        <alternativeName>
            <fullName evidence="15">Flavokinase</fullName>
        </alternativeName>
    </domain>
    <domain>
        <recommendedName>
            <fullName evidence="15">FMN adenylyltransferase</fullName>
            <ecNumber evidence="15">2.7.7.2</ecNumber>
        </recommendedName>
        <alternativeName>
            <fullName evidence="15">FAD pyrophosphorylase</fullName>
        </alternativeName>
        <alternativeName>
            <fullName evidence="15">FAD synthase</fullName>
        </alternativeName>
    </domain>
</protein>
<comment type="catalytic activity">
    <reaction evidence="13 15">
        <text>riboflavin + ATP = FMN + ADP + H(+)</text>
        <dbReference type="Rhea" id="RHEA:14357"/>
        <dbReference type="ChEBI" id="CHEBI:15378"/>
        <dbReference type="ChEBI" id="CHEBI:30616"/>
        <dbReference type="ChEBI" id="CHEBI:57986"/>
        <dbReference type="ChEBI" id="CHEBI:58210"/>
        <dbReference type="ChEBI" id="CHEBI:456216"/>
        <dbReference type="EC" id="2.7.1.26"/>
    </reaction>
</comment>
<keyword evidence="6 15" id="KW-0808">Transferase</keyword>
<evidence type="ECO:0000313" key="18">
    <source>
        <dbReference type="Proteomes" id="UP000257240"/>
    </source>
</evidence>
<dbReference type="InterPro" id="IPR002606">
    <property type="entry name" value="Riboflavin_kinase_bac"/>
</dbReference>
<dbReference type="Pfam" id="PF06574">
    <property type="entry name" value="FAD_syn"/>
    <property type="match status" value="1"/>
</dbReference>
<keyword evidence="9 15" id="KW-0418">Kinase</keyword>
<comment type="pathway">
    <text evidence="3 15">Cofactor biosynthesis; FMN biosynthesis; FMN from riboflavin (ATP route): step 1/1.</text>
</comment>
<dbReference type="PANTHER" id="PTHR22749:SF6">
    <property type="entry name" value="RIBOFLAVIN KINASE"/>
    <property type="match status" value="1"/>
</dbReference>
<evidence type="ECO:0000259" key="16">
    <source>
        <dbReference type="SMART" id="SM00904"/>
    </source>
</evidence>
<dbReference type="InterPro" id="IPR015865">
    <property type="entry name" value="Riboflavin_kinase_bac/euk"/>
</dbReference>
<dbReference type="GO" id="GO:0006747">
    <property type="term" value="P:FAD biosynthetic process"/>
    <property type="evidence" value="ECO:0007669"/>
    <property type="project" value="UniProtKB-UniRule"/>
</dbReference>
<dbReference type="RefSeq" id="WP_038060182.1">
    <property type="nucleotide sequence ID" value="NZ_DAINLL010000009.1"/>
</dbReference>
<dbReference type="GO" id="GO:0009398">
    <property type="term" value="P:FMN biosynthetic process"/>
    <property type="evidence" value="ECO:0007669"/>
    <property type="project" value="UniProtKB-UniRule"/>
</dbReference>
<keyword evidence="12" id="KW-0511">Multifunctional enzyme</keyword>
<dbReference type="AlphaFoldDB" id="A0A124FKS5"/>
<keyword evidence="7 15" id="KW-0548">Nucleotidyltransferase</keyword>
<keyword evidence="4 15" id="KW-0285">Flavoprotein</keyword>
<dbReference type="PANTHER" id="PTHR22749">
    <property type="entry name" value="RIBOFLAVIN KINASE/FMN ADENYLYLTRANSFERASE"/>
    <property type="match status" value="1"/>
</dbReference>
<accession>A0A124FKS5</accession>
<evidence type="ECO:0000256" key="1">
    <source>
        <dbReference type="ARBA" id="ARBA00002121"/>
    </source>
</evidence>
<comment type="catalytic activity">
    <reaction evidence="14 15">
        <text>FMN + ATP + H(+) = FAD + diphosphate</text>
        <dbReference type="Rhea" id="RHEA:17237"/>
        <dbReference type="ChEBI" id="CHEBI:15378"/>
        <dbReference type="ChEBI" id="CHEBI:30616"/>
        <dbReference type="ChEBI" id="CHEBI:33019"/>
        <dbReference type="ChEBI" id="CHEBI:57692"/>
        <dbReference type="ChEBI" id="CHEBI:58210"/>
        <dbReference type="EC" id="2.7.7.2"/>
    </reaction>
</comment>
<dbReference type="FunFam" id="2.40.30.30:FF:000003">
    <property type="entry name" value="Riboflavin biosynthesis protein"/>
    <property type="match status" value="1"/>
</dbReference>
<evidence type="ECO:0000256" key="6">
    <source>
        <dbReference type="ARBA" id="ARBA00022679"/>
    </source>
</evidence>
<evidence type="ECO:0000256" key="10">
    <source>
        <dbReference type="ARBA" id="ARBA00022827"/>
    </source>
</evidence>
<dbReference type="GO" id="GO:0003919">
    <property type="term" value="F:FMN adenylyltransferase activity"/>
    <property type="evidence" value="ECO:0007669"/>
    <property type="project" value="UniProtKB-UniRule"/>
</dbReference>
<dbReference type="SUPFAM" id="SSF52374">
    <property type="entry name" value="Nucleotidylyl transferase"/>
    <property type="match status" value="1"/>
</dbReference>
<feature type="domain" description="Riboflavin kinase" evidence="16">
    <location>
        <begin position="181"/>
        <end position="305"/>
    </location>
</feature>
<dbReference type="InterPro" id="IPR014729">
    <property type="entry name" value="Rossmann-like_a/b/a_fold"/>
</dbReference>
<dbReference type="EC" id="2.7.7.2" evidence="15"/>